<dbReference type="SUPFAM" id="SSF48403">
    <property type="entry name" value="Ankyrin repeat"/>
    <property type="match status" value="3"/>
</dbReference>
<reference evidence="3 4" key="1">
    <citation type="submission" date="2017-06" db="EMBL/GenBank/DDBJ databases">
        <title>Aedes aegypti genome working group (AGWG) sequencing and assembly.</title>
        <authorList>
            <consortium name="Aedes aegypti Genome Working Group (AGWG)"/>
            <person name="Matthews B.J."/>
        </authorList>
    </citation>
    <scope>NUCLEOTIDE SEQUENCE [LARGE SCALE GENOMIC DNA]</scope>
    <source>
        <strain evidence="3 4">LVP_AGWG</strain>
    </source>
</reference>
<dbReference type="PRINTS" id="PR01415">
    <property type="entry name" value="ANKYRIN"/>
</dbReference>
<evidence type="ECO:0000313" key="4">
    <source>
        <dbReference type="Proteomes" id="UP000008820"/>
    </source>
</evidence>
<dbReference type="InterPro" id="IPR002110">
    <property type="entry name" value="Ankyrin_rpt"/>
</dbReference>
<evidence type="ECO:0000256" key="2">
    <source>
        <dbReference type="ARBA" id="ARBA00023043"/>
    </source>
</evidence>
<evidence type="ECO:0000256" key="1">
    <source>
        <dbReference type="ARBA" id="ARBA00022737"/>
    </source>
</evidence>
<name>A0A1S4FC93_AEDAE</name>
<dbReference type="PANTHER" id="PTHR24198">
    <property type="entry name" value="ANKYRIN REPEAT AND PROTEIN KINASE DOMAIN-CONTAINING PROTEIN"/>
    <property type="match status" value="1"/>
</dbReference>
<protein>
    <submittedName>
        <fullName evidence="3">ANK_REP_REGION domain-containing protein</fullName>
    </submittedName>
</protein>
<dbReference type="SMART" id="SM00248">
    <property type="entry name" value="ANK"/>
    <property type="match status" value="14"/>
</dbReference>
<accession>A0A1S4FC93</accession>
<dbReference type="PROSITE" id="PS50088">
    <property type="entry name" value="ANK_REPEAT"/>
    <property type="match status" value="5"/>
</dbReference>
<sequence>MDFLKAVQNGQYEAVRAALSKVDIDYQDEKTANSALHVAVTAKRNRTKLIELLIGADGVDCDLKNSDGLTASEYALEVGCRSVAEFMVRKEFEGVTDERAIYGLVRRGHVELLRMYLEKRMLDVHTRVKVFRRVVEELGVKGVTITEKMKVFLEYQLVEYSYRFGARKGKDKEGDQEAEKRVELMLSYTKYLKENYSGDDLNDLDDRFVLRLRMICECCYFLEDIERRRERKLYKHVPLSEITYLIGVFLAILEKHVGFEIYKLVINKNMIMSYLEAVCEELRMATLGDRRRQNYQFQWTAQLLLDLIACIREERLLRYVSRRKRRNRALEKIASVRDASELCQIDQQLVMDEIRRKEFQTLKEGVLEDGKWCVAEFVDCLARCERETIAKIWHQRHPKLRLRRRQVQFVTSRKELSKIKSRTTAELSKNKMKLVEKEVSSREFQSLSRIQVSRRNRIVFRRLRTTFDQIKQMYIVKKIAYYVENAIVIDMDDLANESLCVLAIKRVLHLISESISNCHQLPAFVRMLDNVLTHVLTSVKLSDKNKDLREFFSQKYSLAKYFSNKSIDMTHYKLMQDSLRSVYRFFLYVINIQLIEAYKTFLGTAYCLKNLAQIKSYAKYIGDHNLHTLSHIKFDHVFYNEDETATIIYELKKMYIGMSNELKLLSFIEKNIHFRFYHMQYHQTRLRVTLSNFAVVYRALRANPCYDSVRQLLHSYLHQSYQKYDISKSISISDSTLALKELLRPYSSIGGETEETLMVVKYLEQLQELMDPDRLFGINPVRRRKQATEPSGKYLQFTKKIVQDMKIQLNDEELGQLHDRLRKTYYENIFLLQNRYKVVQEFLRQRGVQVDTKMIAEHRERDEEMLQELFDSKVNDMIAVLEKFECYSVDGVLEAVGELPASVQIALEYSLLELLEILMSVNGLGVGNGGMLRGCAPVLSARNLRNYLAEDSLVMDLLVFSSTGTVYLNALVFKEFGFRLYGGGFQIQEAPMEVTSFEDRCRERWKWFEMQEVLYDSVRKSDLTLLKENVRNGSDLRGKRFGPLIQKELCQYSLIDCAIAGSFKDMIDMLNRDYDEIEEPRKRLLEYLLRRTVSSHFIVGQYCKLTAEDRKILVLYLSVLLGVVSVFLKNLIRYDAYEDLHLFVNSENHEFISNVLLQLRNIDFNKSDSTGMTILLKVVNSGNLRAVETLTQTERVDLNATSSMRYSAINLACRLNLIDIVKVLAKSGADLNVMSEDEKLPVFWLIQYQNSKEVVSLAIDSSTELTSFSSELCLLHKAIEFDNLAVIRYLVEEQKIDPYRIYSNCNNVIHASTSYNRERILNYLLSLPGMMKLINNTNLVKNTPLNIACKEGYISLVKTLLKYGVSTDTCGEYGLNALAFAMYTNNFKLMKLLFEHGAKISYPLSSDFQPINMAILNRNIAMLNFLLKNGVDVNSAPLCFINAVYAQSKEAVRVLVGAGSKHINHKDEFCQTALHLCADRDEYEIARELIRYGADINAKNRSGTTPLHLAVSKGNVRFVQLLLDNKCSVDELNFHGETSLIKSVVCNNLEIVKILLNNGASVERLRTSEPPVLLYLVQENYEEILDYLLEHYQFNADEQDAYGNSLLYVATQRNHINIVKLLVDKYHAKTNPVNNKKVTPLMIARVKEYKEIFSFLETRVAEE</sequence>
<reference evidence="3" key="2">
    <citation type="submission" date="2020-05" db="UniProtKB">
        <authorList>
            <consortium name="EnsemblMetazoa"/>
        </authorList>
    </citation>
    <scope>IDENTIFICATION</scope>
    <source>
        <strain evidence="3">LVP_AGWG</strain>
    </source>
</reference>
<evidence type="ECO:0000313" key="3">
    <source>
        <dbReference type="EnsemblMetazoa" id="AAEL006004-PA"/>
    </source>
</evidence>
<dbReference type="OrthoDB" id="2384350at2759"/>
<keyword evidence="4" id="KW-1185">Reference proteome</keyword>
<dbReference type="Pfam" id="PF12796">
    <property type="entry name" value="Ank_2"/>
    <property type="match status" value="5"/>
</dbReference>
<gene>
    <name evidence="3" type="primary">5567333</name>
</gene>
<dbReference type="EnsemblMetazoa" id="AAEL006004-RA">
    <property type="protein sequence ID" value="AAEL006004-PA"/>
    <property type="gene ID" value="AAEL006004"/>
</dbReference>
<dbReference type="PANTHER" id="PTHR24198:SF169">
    <property type="entry name" value="NON-SPECIFIC SERINE_THREONINE PROTEIN KINASE"/>
    <property type="match status" value="1"/>
</dbReference>
<dbReference type="InterPro" id="IPR036770">
    <property type="entry name" value="Ankyrin_rpt-contain_sf"/>
</dbReference>
<dbReference type="Gene3D" id="1.25.40.20">
    <property type="entry name" value="Ankyrin repeat-containing domain"/>
    <property type="match status" value="4"/>
</dbReference>
<dbReference type="Proteomes" id="UP000008820">
    <property type="component" value="Chromosome 2"/>
</dbReference>
<keyword evidence="1" id="KW-0677">Repeat</keyword>
<dbReference type="InParanoid" id="A0A1S4FC93"/>
<organism evidence="3 4">
    <name type="scientific">Aedes aegypti</name>
    <name type="common">Yellowfever mosquito</name>
    <name type="synonym">Culex aegypti</name>
    <dbReference type="NCBI Taxonomy" id="7159"/>
    <lineage>
        <taxon>Eukaryota</taxon>
        <taxon>Metazoa</taxon>
        <taxon>Ecdysozoa</taxon>
        <taxon>Arthropoda</taxon>
        <taxon>Hexapoda</taxon>
        <taxon>Insecta</taxon>
        <taxon>Pterygota</taxon>
        <taxon>Neoptera</taxon>
        <taxon>Endopterygota</taxon>
        <taxon>Diptera</taxon>
        <taxon>Nematocera</taxon>
        <taxon>Culicoidea</taxon>
        <taxon>Culicidae</taxon>
        <taxon>Culicinae</taxon>
        <taxon>Aedini</taxon>
        <taxon>Aedes</taxon>
        <taxon>Stegomyia</taxon>
    </lineage>
</organism>
<dbReference type="PROSITE" id="PS50297">
    <property type="entry name" value="ANK_REP_REGION"/>
    <property type="match status" value="4"/>
</dbReference>
<proteinExistence type="predicted"/>
<keyword evidence="2" id="KW-0040">ANK repeat</keyword>
<dbReference type="VEuPathDB" id="VectorBase:AAEL006004"/>